<dbReference type="Proteomes" id="UP000193642">
    <property type="component" value="Unassembled WGS sequence"/>
</dbReference>
<organism evidence="1 2">
    <name type="scientific">Rhizoclosmatium globosum</name>
    <dbReference type="NCBI Taxonomy" id="329046"/>
    <lineage>
        <taxon>Eukaryota</taxon>
        <taxon>Fungi</taxon>
        <taxon>Fungi incertae sedis</taxon>
        <taxon>Chytridiomycota</taxon>
        <taxon>Chytridiomycota incertae sedis</taxon>
        <taxon>Chytridiomycetes</taxon>
        <taxon>Chytridiales</taxon>
        <taxon>Chytriomycetaceae</taxon>
        <taxon>Rhizoclosmatium</taxon>
    </lineage>
</organism>
<evidence type="ECO:0000313" key="1">
    <source>
        <dbReference type="EMBL" id="ORY53860.1"/>
    </source>
</evidence>
<comment type="caution">
    <text evidence="1">The sequence shown here is derived from an EMBL/GenBank/DDBJ whole genome shotgun (WGS) entry which is preliminary data.</text>
</comment>
<accession>A0A1Y2D3N5</accession>
<gene>
    <name evidence="1" type="ORF">BCR33DRAFT_711199</name>
</gene>
<keyword evidence="2" id="KW-1185">Reference proteome</keyword>
<evidence type="ECO:0000313" key="2">
    <source>
        <dbReference type="Proteomes" id="UP000193642"/>
    </source>
</evidence>
<sequence>MLLLQELTLEHPLKTQVKPVLPLMTPEHFLLETQTLLLQSQPQRIKPPGTDPKLLKAFRSFKSSLRSYLRIQGWRGLEARRHFLALSRSMGHGPTGPARKFRKRLESDVVKSEQHLF</sequence>
<dbReference type="AlphaFoldDB" id="A0A1Y2D3N5"/>
<name>A0A1Y2D3N5_9FUNG</name>
<protein>
    <submittedName>
        <fullName evidence="1">Uncharacterized protein</fullName>
    </submittedName>
</protein>
<proteinExistence type="predicted"/>
<reference evidence="1 2" key="1">
    <citation type="submission" date="2016-07" db="EMBL/GenBank/DDBJ databases">
        <title>Pervasive Adenine N6-methylation of Active Genes in Fungi.</title>
        <authorList>
            <consortium name="DOE Joint Genome Institute"/>
            <person name="Mondo S.J."/>
            <person name="Dannebaum R.O."/>
            <person name="Kuo R.C."/>
            <person name="Labutti K."/>
            <person name="Haridas S."/>
            <person name="Kuo A."/>
            <person name="Salamov A."/>
            <person name="Ahrendt S.R."/>
            <person name="Lipzen A."/>
            <person name="Sullivan W."/>
            <person name="Andreopoulos W.B."/>
            <person name="Clum A."/>
            <person name="Lindquist E."/>
            <person name="Daum C."/>
            <person name="Ramamoorthy G.K."/>
            <person name="Gryganskyi A."/>
            <person name="Culley D."/>
            <person name="Magnuson J.K."/>
            <person name="James T.Y."/>
            <person name="O'Malley M.A."/>
            <person name="Stajich J.E."/>
            <person name="Spatafora J.W."/>
            <person name="Visel A."/>
            <person name="Grigoriev I.V."/>
        </authorList>
    </citation>
    <scope>NUCLEOTIDE SEQUENCE [LARGE SCALE GENOMIC DNA]</scope>
    <source>
        <strain evidence="1 2">JEL800</strain>
    </source>
</reference>
<dbReference type="EMBL" id="MCGO01000001">
    <property type="protein sequence ID" value="ORY53860.1"/>
    <property type="molecule type" value="Genomic_DNA"/>
</dbReference>